<dbReference type="Pfam" id="PF00550">
    <property type="entry name" value="PP-binding"/>
    <property type="match status" value="1"/>
</dbReference>
<dbReference type="STRING" id="1381753.V2XUC6"/>
<organism evidence="6 7">
    <name type="scientific">Moniliophthora roreri (strain MCA 2997)</name>
    <name type="common">Cocoa frosty pod rot fungus</name>
    <name type="synonym">Crinipellis roreri</name>
    <dbReference type="NCBI Taxonomy" id="1381753"/>
    <lineage>
        <taxon>Eukaryota</taxon>
        <taxon>Fungi</taxon>
        <taxon>Dikarya</taxon>
        <taxon>Basidiomycota</taxon>
        <taxon>Agaricomycotina</taxon>
        <taxon>Agaricomycetes</taxon>
        <taxon>Agaricomycetidae</taxon>
        <taxon>Agaricales</taxon>
        <taxon>Marasmiineae</taxon>
        <taxon>Marasmiaceae</taxon>
        <taxon>Moniliophthora</taxon>
    </lineage>
</organism>
<dbReference type="GO" id="GO:0044550">
    <property type="term" value="P:secondary metabolite biosynthetic process"/>
    <property type="evidence" value="ECO:0007669"/>
    <property type="project" value="TreeGrafter"/>
</dbReference>
<protein>
    <submittedName>
        <fullName evidence="6">Nonribosomal peptide synthetase</fullName>
    </submittedName>
</protein>
<dbReference type="SUPFAM" id="SSF56801">
    <property type="entry name" value="Acetyl-CoA synthetase-like"/>
    <property type="match status" value="1"/>
</dbReference>
<dbReference type="Pfam" id="PF00668">
    <property type="entry name" value="Condensation"/>
    <property type="match status" value="1"/>
</dbReference>
<dbReference type="HOGENOM" id="CLU_000022_2_10_1"/>
<dbReference type="InterPro" id="IPR020806">
    <property type="entry name" value="PKS_PP-bd"/>
</dbReference>
<name>V2XUC6_MONRO</name>
<dbReference type="NCBIfam" id="TIGR01733">
    <property type="entry name" value="AA-adenyl-dom"/>
    <property type="match status" value="1"/>
</dbReference>
<dbReference type="OrthoDB" id="408177at2759"/>
<dbReference type="Gene3D" id="3.40.50.980">
    <property type="match status" value="2"/>
</dbReference>
<dbReference type="SMART" id="SM00823">
    <property type="entry name" value="PKS_PP"/>
    <property type="match status" value="1"/>
</dbReference>
<feature type="domain" description="Carrier" evidence="5">
    <location>
        <begin position="608"/>
        <end position="684"/>
    </location>
</feature>
<dbReference type="InterPro" id="IPR020845">
    <property type="entry name" value="AMP-binding_CS"/>
</dbReference>
<evidence type="ECO:0000256" key="4">
    <source>
        <dbReference type="ARBA" id="ARBA00023268"/>
    </source>
</evidence>
<dbReference type="PROSITE" id="PS50075">
    <property type="entry name" value="CARRIER"/>
    <property type="match status" value="1"/>
</dbReference>
<comment type="caution">
    <text evidence="6">The sequence shown here is derived from an EMBL/GenBank/DDBJ whole genome shotgun (WGS) entry which is preliminary data.</text>
</comment>
<dbReference type="PROSITE" id="PS00455">
    <property type="entry name" value="AMP_BINDING"/>
    <property type="match status" value="1"/>
</dbReference>
<evidence type="ECO:0000259" key="5">
    <source>
        <dbReference type="PROSITE" id="PS50075"/>
    </source>
</evidence>
<dbReference type="GO" id="GO:0005737">
    <property type="term" value="C:cytoplasm"/>
    <property type="evidence" value="ECO:0007669"/>
    <property type="project" value="TreeGrafter"/>
</dbReference>
<reference evidence="6 7" key="1">
    <citation type="journal article" date="2014" name="BMC Genomics">
        <title>Genome and secretome analysis of the hemibiotrophic fungal pathogen, Moniliophthora roreri, which causes frosty pod rot disease of cacao: mechanisms of the biotrophic and necrotrophic phases.</title>
        <authorList>
            <person name="Meinhardt L.W."/>
            <person name="Costa G.G.L."/>
            <person name="Thomazella D.P.T."/>
            <person name="Teixeira P.J.P.L."/>
            <person name="Carazzolle M.F."/>
            <person name="Schuster S.C."/>
            <person name="Carlson J.E."/>
            <person name="Guiltinan M.J."/>
            <person name="Mieczkowski P."/>
            <person name="Farmer A."/>
            <person name="Ramaraj T."/>
            <person name="Crozier J."/>
            <person name="Davis R.E."/>
            <person name="Shao J."/>
            <person name="Melnick R.L."/>
            <person name="Pereira G.A.G."/>
            <person name="Bailey B.A."/>
        </authorList>
    </citation>
    <scope>NUCLEOTIDE SEQUENCE [LARGE SCALE GENOMIC DNA]</scope>
    <source>
        <strain evidence="6 7">MCA 2997</strain>
    </source>
</reference>
<dbReference type="KEGG" id="mrr:Moror_17808"/>
<dbReference type="Gene3D" id="3.30.300.30">
    <property type="match status" value="1"/>
</dbReference>
<dbReference type="SUPFAM" id="SSF52777">
    <property type="entry name" value="CoA-dependent acyltransferases"/>
    <property type="match status" value="2"/>
</dbReference>
<dbReference type="Gene3D" id="1.10.1200.10">
    <property type="entry name" value="ACP-like"/>
    <property type="match status" value="1"/>
</dbReference>
<keyword evidence="4" id="KW-0511">Multifunctional enzyme</keyword>
<sequence>MEWQLVENNCSVAFDGSCFTASDVKTIVENVLDVISCISKGPELALGDIAFSNVSQQLQRAQISTQLPPAPSHTFITLSEAFQDTVAKHSGNISIVDEDRAFTYSELDALSSALANKIAQALHGKKDSGLISWCIPPSPLAIIVIFAILKYGSAHVPLDIRLPGARLNSLISDSGACMLITTSESPDLTLDNPDDVVRLDVSDFIADQSTTGVNVIQHLCRPSPNPLAYVMYTSGSTGKPKGVCINQESVLALVYDRGRFQLGPGDRVAQINNLAWDGSVFDVWATLLTGATLVSFNRYDVLEPTVLAEKFQHHNVTCTFITTSLFRQILNIAPDLFRPLRTLLVGGESIDYDQYRKLYDVNPSVDLFNMYGPTETCCYTTSYIVPKENLPRRGVVPIGRGLDHTQCLIIDRKGRLVPPGVIGQLIIGGRGVGVGYLARPKETAESFLKIELKELGQPPSMFYCSGDLVKWLPNGELQFEGRAQSGQVKIRGQRLELTEVEAACVRTGLVTHAAVAYVKPTDGREPYLTSYFVRKPLPDSNSLPSILDILRALKSTVPAYMIPRHIHFVETLPLTNSGKLDRRVLQEIALKADKNGEDRPNHEGTYVAPESELERRICGIFSDVLSSSGNISVTSSFFDIGGHSLLAMRLKWKIQQELHDHVSLQDVFSGPTPRELAARVEQLRATSLATHVDLKSFPRVADGEYRPLTLGETRFWFAAKVDGPDDPTFFCPHWLRLEGSIDEEILERSIAEIVRRHEIFRTIFLEVDGVPKGKIVDFFAGLERVDLDPNLDEESKSLLRKYASRPFKFGADVMFRSTLFRMGNKGSIVLFALHHMITDGYSRDIMFRELQIIYNAFIRGENHSLSPLPVQYAAFAQWHNTKEYDKMLEPQSKYWVENLQGCKSADFPIDFPRPPPEKASRDGGLQTIFCDSQLVSRLEALCKKENVTMFILFMTVLRLVHYSMTGVEDATLASSAANRSSPEAELLCGYFVNNLTYRIRMKSHDTVSDLLKQVRDLMIGGLANQDVPFWTHVASKLKRDPSTPVFRTVMGYHHFAMTSFELAGGVVGKAWDVDMKATRFDLMVFLNRCGNEIVGDFHYHKDLFKAETVKNIVEKYRYILEKIAGDGSGSLEVKSVLSH</sequence>
<dbReference type="InterPro" id="IPR045851">
    <property type="entry name" value="AMP-bd_C_sf"/>
</dbReference>
<evidence type="ECO:0000256" key="3">
    <source>
        <dbReference type="ARBA" id="ARBA00022598"/>
    </source>
</evidence>
<dbReference type="InterPro" id="IPR000873">
    <property type="entry name" value="AMP-dep_synth/lig_dom"/>
</dbReference>
<evidence type="ECO:0000313" key="7">
    <source>
        <dbReference type="Proteomes" id="UP000017559"/>
    </source>
</evidence>
<evidence type="ECO:0000313" key="6">
    <source>
        <dbReference type="EMBL" id="ESK97377.1"/>
    </source>
</evidence>
<dbReference type="InterPro" id="IPR010071">
    <property type="entry name" value="AA_adenyl_dom"/>
</dbReference>
<dbReference type="InterPro" id="IPR025110">
    <property type="entry name" value="AMP-bd_C"/>
</dbReference>
<dbReference type="GO" id="GO:0043041">
    <property type="term" value="P:amino acid activation for nonribosomal peptide biosynthetic process"/>
    <property type="evidence" value="ECO:0007669"/>
    <property type="project" value="TreeGrafter"/>
</dbReference>
<dbReference type="Pfam" id="PF13193">
    <property type="entry name" value="AMP-binding_C"/>
    <property type="match status" value="1"/>
</dbReference>
<dbReference type="AlphaFoldDB" id="V2XUC6"/>
<keyword evidence="7" id="KW-1185">Reference proteome</keyword>
<dbReference type="GO" id="GO:0016874">
    <property type="term" value="F:ligase activity"/>
    <property type="evidence" value="ECO:0007669"/>
    <property type="project" value="UniProtKB-KW"/>
</dbReference>
<dbReference type="GO" id="GO:0031177">
    <property type="term" value="F:phosphopantetheine binding"/>
    <property type="evidence" value="ECO:0007669"/>
    <property type="project" value="InterPro"/>
</dbReference>
<dbReference type="CDD" id="cd19531">
    <property type="entry name" value="LCL_NRPS-like"/>
    <property type="match status" value="1"/>
</dbReference>
<dbReference type="EMBL" id="AWSO01000027">
    <property type="protein sequence ID" value="ESK97377.1"/>
    <property type="molecule type" value="Genomic_DNA"/>
</dbReference>
<keyword evidence="2" id="KW-0597">Phosphoprotein</keyword>
<dbReference type="PANTHER" id="PTHR45527">
    <property type="entry name" value="NONRIBOSOMAL PEPTIDE SYNTHETASE"/>
    <property type="match status" value="1"/>
</dbReference>
<dbReference type="InterPro" id="IPR023213">
    <property type="entry name" value="CAT-like_dom_sf"/>
</dbReference>
<dbReference type="SUPFAM" id="SSF47336">
    <property type="entry name" value="ACP-like"/>
    <property type="match status" value="1"/>
</dbReference>
<dbReference type="InterPro" id="IPR009081">
    <property type="entry name" value="PP-bd_ACP"/>
</dbReference>
<evidence type="ECO:0000256" key="1">
    <source>
        <dbReference type="ARBA" id="ARBA00022450"/>
    </source>
</evidence>
<dbReference type="Gene3D" id="2.30.38.10">
    <property type="entry name" value="Luciferase, Domain 3"/>
    <property type="match status" value="1"/>
</dbReference>
<dbReference type="InterPro" id="IPR001242">
    <property type="entry name" value="Condensation_dom"/>
</dbReference>
<evidence type="ECO:0000256" key="2">
    <source>
        <dbReference type="ARBA" id="ARBA00022553"/>
    </source>
</evidence>
<dbReference type="Gene3D" id="3.30.559.30">
    <property type="entry name" value="Nonribosomal peptide synthetase, condensation domain"/>
    <property type="match status" value="1"/>
</dbReference>
<dbReference type="InterPro" id="IPR036736">
    <property type="entry name" value="ACP-like_sf"/>
</dbReference>
<dbReference type="Gene3D" id="3.30.559.10">
    <property type="entry name" value="Chloramphenicol acetyltransferase-like domain"/>
    <property type="match status" value="1"/>
</dbReference>
<gene>
    <name evidence="6" type="ORF">Moror_17808</name>
</gene>
<proteinExistence type="predicted"/>
<keyword evidence="1" id="KW-0596">Phosphopantetheine</keyword>
<dbReference type="PANTHER" id="PTHR45527:SF1">
    <property type="entry name" value="FATTY ACID SYNTHASE"/>
    <property type="match status" value="1"/>
</dbReference>
<dbReference type="Proteomes" id="UP000017559">
    <property type="component" value="Unassembled WGS sequence"/>
</dbReference>
<dbReference type="Pfam" id="PF00501">
    <property type="entry name" value="AMP-binding"/>
    <property type="match status" value="1"/>
</dbReference>
<keyword evidence="3" id="KW-0436">Ligase</keyword>
<accession>V2XUC6</accession>